<dbReference type="EMBL" id="JANBUJ010001948">
    <property type="protein sequence ID" value="KAJ2765618.1"/>
    <property type="molecule type" value="Genomic_DNA"/>
</dbReference>
<protein>
    <submittedName>
        <fullName evidence="1">Uncharacterized protein</fullName>
    </submittedName>
</protein>
<accession>A0ACC1JQY1</accession>
<sequence>MNQAARAFIARPALQLRAAGVLRGQRPFAQTGALAAHGRAAAALRPGVALGARRGFHASACRRAEQPAAAALEPAVAAAGSDVAQAVAAAADPGVATQTAIQIGDLARYGLETSWPTQMMEQFLEYSHVMLGLPWWGTICAVVVGVRVAFLPAAAWSFRHQMRVAEHQPEMSLLTAKLNAAKQRGDAMETQLYTYELMRLRQRHGLSFFKPLAGNLLQFPFAILMFLALRDMVTIPITYMSSSSFLWITNLTLSDPYYILPAISALSAIAMVELQSKLTSATAMTKGMKMVMRGMAVAGALFTSKFSAALLLFWVFNASFSALQTLLFSAPVVRRWLGVNAIKKVIPVRSKSAFDGLDPSRLLGKKKSSRYIVARKSITSKD</sequence>
<reference evidence="1" key="1">
    <citation type="submission" date="2022-07" db="EMBL/GenBank/DDBJ databases">
        <title>Phylogenomic reconstructions and comparative analyses of Kickxellomycotina fungi.</title>
        <authorList>
            <person name="Reynolds N.K."/>
            <person name="Stajich J.E."/>
            <person name="Barry K."/>
            <person name="Grigoriev I.V."/>
            <person name="Crous P."/>
            <person name="Smith M.E."/>
        </authorList>
    </citation>
    <scope>NUCLEOTIDE SEQUENCE</scope>
    <source>
        <strain evidence="1">CBS 109366</strain>
    </source>
</reference>
<organism evidence="1 2">
    <name type="scientific">Coemansia nantahalensis</name>
    <dbReference type="NCBI Taxonomy" id="2789366"/>
    <lineage>
        <taxon>Eukaryota</taxon>
        <taxon>Fungi</taxon>
        <taxon>Fungi incertae sedis</taxon>
        <taxon>Zoopagomycota</taxon>
        <taxon>Kickxellomycotina</taxon>
        <taxon>Kickxellomycetes</taxon>
        <taxon>Kickxellales</taxon>
        <taxon>Kickxellaceae</taxon>
        <taxon>Coemansia</taxon>
    </lineage>
</organism>
<proteinExistence type="predicted"/>
<evidence type="ECO:0000313" key="1">
    <source>
        <dbReference type="EMBL" id="KAJ2765618.1"/>
    </source>
</evidence>
<evidence type="ECO:0000313" key="2">
    <source>
        <dbReference type="Proteomes" id="UP001140234"/>
    </source>
</evidence>
<keyword evidence="2" id="KW-1185">Reference proteome</keyword>
<comment type="caution">
    <text evidence="1">The sequence shown here is derived from an EMBL/GenBank/DDBJ whole genome shotgun (WGS) entry which is preliminary data.</text>
</comment>
<gene>
    <name evidence="1" type="ORF">IWQ57_004705</name>
</gene>
<dbReference type="Proteomes" id="UP001140234">
    <property type="component" value="Unassembled WGS sequence"/>
</dbReference>
<name>A0ACC1JQY1_9FUNG</name>